<dbReference type="AlphaFoldDB" id="A0A3S9MKE2"/>
<organism evidence="2 3">
    <name type="scientific">Streptomyces cyaneochromogenes</name>
    <dbReference type="NCBI Taxonomy" id="2496836"/>
    <lineage>
        <taxon>Bacteria</taxon>
        <taxon>Bacillati</taxon>
        <taxon>Actinomycetota</taxon>
        <taxon>Actinomycetes</taxon>
        <taxon>Kitasatosporales</taxon>
        <taxon>Streptomycetaceae</taxon>
        <taxon>Streptomyces</taxon>
    </lineage>
</organism>
<feature type="region of interest" description="Disordered" evidence="1">
    <location>
        <begin position="261"/>
        <end position="284"/>
    </location>
</feature>
<keyword evidence="3" id="KW-1185">Reference proteome</keyword>
<dbReference type="OrthoDB" id="123525at2"/>
<protein>
    <recommendedName>
        <fullName evidence="4">DUF3854 domain-containing protein</fullName>
    </recommendedName>
</protein>
<evidence type="ECO:0008006" key="4">
    <source>
        <dbReference type="Google" id="ProtNLM"/>
    </source>
</evidence>
<accession>A0A3S9MKE2</accession>
<evidence type="ECO:0000256" key="1">
    <source>
        <dbReference type="SAM" id="MobiDB-lite"/>
    </source>
</evidence>
<dbReference type="RefSeq" id="WP_126398139.1">
    <property type="nucleotide sequence ID" value="NZ_CP034539.1"/>
</dbReference>
<feature type="compositionally biased region" description="Polar residues" evidence="1">
    <location>
        <begin position="34"/>
        <end position="45"/>
    </location>
</feature>
<feature type="compositionally biased region" description="Basic and acidic residues" evidence="1">
    <location>
        <begin position="707"/>
        <end position="717"/>
    </location>
</feature>
<evidence type="ECO:0000313" key="2">
    <source>
        <dbReference type="EMBL" id="AZQ39655.1"/>
    </source>
</evidence>
<feature type="region of interest" description="Disordered" evidence="1">
    <location>
        <begin position="1"/>
        <end position="46"/>
    </location>
</feature>
<evidence type="ECO:0000313" key="3">
    <source>
        <dbReference type="Proteomes" id="UP000280298"/>
    </source>
</evidence>
<reference evidence="2 3" key="1">
    <citation type="journal article" date="2019" name="Int. J. Syst. Evol. Microbiol.">
        <title>Streptomyces cyaneochromogenes sp. nov., a blue pigment-producing actinomycete from manganese-contaminated soil.</title>
        <authorList>
            <person name="Tang X."/>
            <person name="Zhao J."/>
            <person name="Li K."/>
            <person name="Chen Z."/>
            <person name="Sun Y."/>
            <person name="Gao J."/>
        </authorList>
    </citation>
    <scope>NUCLEOTIDE SEQUENCE [LARGE SCALE GENOMIC DNA]</scope>
    <source>
        <strain evidence="2 3">MK-45</strain>
    </source>
</reference>
<feature type="region of interest" description="Disordered" evidence="1">
    <location>
        <begin position="705"/>
        <end position="726"/>
    </location>
</feature>
<dbReference type="Proteomes" id="UP000280298">
    <property type="component" value="Chromosome"/>
</dbReference>
<dbReference type="KEGG" id="scya:EJ357_44655"/>
<gene>
    <name evidence="2" type="ORF">EJ357_44655</name>
</gene>
<dbReference type="EMBL" id="CP034539">
    <property type="protein sequence ID" value="AZQ39655.1"/>
    <property type="molecule type" value="Genomic_DNA"/>
</dbReference>
<name>A0A3S9MKE2_9ACTN</name>
<feature type="region of interest" description="Disordered" evidence="1">
    <location>
        <begin position="771"/>
        <end position="827"/>
    </location>
</feature>
<proteinExistence type="predicted"/>
<sequence length="850" mass="91581">MIQTHESRGSQAPAIAEEDATNVTGKHTQGGTGITSTGEGNSPLSSEHRAFLNGQAITDEVLAEFGVRTVTRDEALAAGLPPYFVRSGGILFTWTRQDGTTVSQFLPDEPVIQDDGKPAKYVFPQGSGSVLTVFRRAADGEPYLFVEGTKQSLAVTSWAPEGWGVVGTPGCTTWYGEELDWAEDHEVVAMFDKDVNGNPRVWDAASELRDALDLVDAGKVRFARLAGAGAKDGMDDVLGRKAPDRRAALIVKLRDKATGNLGRRPAQRLDPEESAPPDTGGRVGVAVNRDRREVIGKILTAIKDEWDGRELFNFGGAITRLAGSALEPLEKGAFLKLLTDAVAAYNYTPGTATRPAKYEPAWPDTQTVSAVLSCARDFLPLERVMRAPYVRRDGTVCAEPGYDAASCTWLELDEGVKVDVPDDPSPEQIAAALELLRDELLGDMPFPSDADRANALAALLTPFIRDRIDLAPLAVVDGNGMGVGKNLFADVLSIIVFGGPAEPRPLSGDNEEVRKTLTAALRHGESLVVFDEAHTLQGTALAQVLTAETWKDRVLGVSEDIRLPNNVTWVALGNNVRVNGDITRRVYWIKLAPTYANPQDRPADSFRHPHLKDWAREHRSELLTAVLTLIRAWYVAGCPFRPGAESFGSFGKWERTVGGILQTAGQTGFLEGLRAKREESDFAGSAWLEHLAWLHERFGGGGFTTGDVDRERSRDPRNFASPPGLEDITPDWTRRLGYVYRGVLDRNRAGYTLVKVGLGHNKVVKYGIKKEGSGGDGGDGGDVSPSFSGNGFKPSVPAPARNAFPGGGVVGSPPSPPSPPAGCLGRPHCQPDPFADGLVIVHVPDCPERP</sequence>